<evidence type="ECO:0000256" key="1">
    <source>
        <dbReference type="SAM" id="MobiDB-lite"/>
    </source>
</evidence>
<proteinExistence type="predicted"/>
<evidence type="ECO:0000313" key="2">
    <source>
        <dbReference type="EMBL" id="GBP26066.1"/>
    </source>
</evidence>
<organism evidence="2 3">
    <name type="scientific">Eumeta variegata</name>
    <name type="common">Bagworm moth</name>
    <name type="synonym">Eumeta japonica</name>
    <dbReference type="NCBI Taxonomy" id="151549"/>
    <lineage>
        <taxon>Eukaryota</taxon>
        <taxon>Metazoa</taxon>
        <taxon>Ecdysozoa</taxon>
        <taxon>Arthropoda</taxon>
        <taxon>Hexapoda</taxon>
        <taxon>Insecta</taxon>
        <taxon>Pterygota</taxon>
        <taxon>Neoptera</taxon>
        <taxon>Endopterygota</taxon>
        <taxon>Lepidoptera</taxon>
        <taxon>Glossata</taxon>
        <taxon>Ditrysia</taxon>
        <taxon>Tineoidea</taxon>
        <taxon>Psychidae</taxon>
        <taxon>Oiketicinae</taxon>
        <taxon>Eumeta</taxon>
    </lineage>
</organism>
<gene>
    <name evidence="2" type="ORF">EVAR_20082_1</name>
</gene>
<accession>A0A4C1UJD4</accession>
<sequence length="89" mass="10566">MSEVVQTNRGVIPNHFIESTFVWRHDQPPPALTSSTELPNSDSCLLNALTVVMLMSKPREKKNCHRELYQDLDRERDYSRERNRNWHQD</sequence>
<name>A0A4C1UJD4_EUMVA</name>
<keyword evidence="3" id="KW-1185">Reference proteome</keyword>
<dbReference type="Proteomes" id="UP000299102">
    <property type="component" value="Unassembled WGS sequence"/>
</dbReference>
<reference evidence="2 3" key="1">
    <citation type="journal article" date="2019" name="Commun. Biol.">
        <title>The bagworm genome reveals a unique fibroin gene that provides high tensile strength.</title>
        <authorList>
            <person name="Kono N."/>
            <person name="Nakamura H."/>
            <person name="Ohtoshi R."/>
            <person name="Tomita M."/>
            <person name="Numata K."/>
            <person name="Arakawa K."/>
        </authorList>
    </citation>
    <scope>NUCLEOTIDE SEQUENCE [LARGE SCALE GENOMIC DNA]</scope>
</reference>
<protein>
    <submittedName>
        <fullName evidence="2">Uncharacterized protein</fullName>
    </submittedName>
</protein>
<dbReference type="AlphaFoldDB" id="A0A4C1UJD4"/>
<feature type="region of interest" description="Disordered" evidence="1">
    <location>
        <begin position="67"/>
        <end position="89"/>
    </location>
</feature>
<comment type="caution">
    <text evidence="2">The sequence shown here is derived from an EMBL/GenBank/DDBJ whole genome shotgun (WGS) entry which is preliminary data.</text>
</comment>
<dbReference type="EMBL" id="BGZK01000175">
    <property type="protein sequence ID" value="GBP26066.1"/>
    <property type="molecule type" value="Genomic_DNA"/>
</dbReference>
<evidence type="ECO:0000313" key="3">
    <source>
        <dbReference type="Proteomes" id="UP000299102"/>
    </source>
</evidence>